<dbReference type="InterPro" id="IPR036034">
    <property type="entry name" value="PDZ_sf"/>
</dbReference>
<dbReference type="Pfam" id="PF13365">
    <property type="entry name" value="Trypsin_2"/>
    <property type="match status" value="1"/>
</dbReference>
<dbReference type="Pfam" id="PF13180">
    <property type="entry name" value="PDZ_2"/>
    <property type="match status" value="1"/>
</dbReference>
<dbReference type="AlphaFoldDB" id="K9UIM5"/>
<proteinExistence type="predicted"/>
<dbReference type="PATRIC" id="fig|1173020.3.peg.4048"/>
<keyword evidence="5" id="KW-1185">Reference proteome</keyword>
<accession>K9UIM5</accession>
<protein>
    <submittedName>
        <fullName evidence="4">Trypsin-like serine protease with C-terminal PDZ domain</fullName>
    </submittedName>
</protein>
<dbReference type="Gene3D" id="2.30.42.10">
    <property type="match status" value="1"/>
</dbReference>
<feature type="domain" description="PDZ" evidence="3">
    <location>
        <begin position="258"/>
        <end position="324"/>
    </location>
</feature>
<evidence type="ECO:0000256" key="2">
    <source>
        <dbReference type="ARBA" id="ARBA00022801"/>
    </source>
</evidence>
<sequence>MLELVQDVSQPAPTDPYQLIIDRDYNNTFPILAILLGEIPPIILVLSDSISRHNENIQARRRAKNMSSLLELSNSLADTVAAAGTAIVAIETGRRFSPSGIHWRKGIVVTSDESLKSHDDLMLVSASGKATPIVLLGRDPSTDIAVFTLADADSLPVATVGDTANLKVGHLVLGLARSPEGDIRASLGTVSVLGDSWQSMSGGTIDRYIRPDLTLYRGFAGGALVDAGGRIVGMNTTGKRGTALTIPAETIDRVVSQLVAKGRIARGYLGVGMQPVRLSPQLTSSLNLNMPTGVILINVEPHSPAEKGGLLLGDILIRWEGTPIADPSDVRAFLNRGDRVGQQVNISIIRGGTLVELSIEIGER</sequence>
<reference evidence="4 5" key="1">
    <citation type="submission" date="2012-05" db="EMBL/GenBank/DDBJ databases">
        <title>Finished chromosome of genome of Chamaesiphon sp. PCC 6605.</title>
        <authorList>
            <consortium name="US DOE Joint Genome Institute"/>
            <person name="Gugger M."/>
            <person name="Coursin T."/>
            <person name="Rippka R."/>
            <person name="Tandeau De Marsac N."/>
            <person name="Huntemann M."/>
            <person name="Wei C.-L."/>
            <person name="Han J."/>
            <person name="Detter J.C."/>
            <person name="Han C."/>
            <person name="Tapia R."/>
            <person name="Chen A."/>
            <person name="Kyrpides N."/>
            <person name="Mavromatis K."/>
            <person name="Markowitz V."/>
            <person name="Szeto E."/>
            <person name="Ivanova N."/>
            <person name="Pagani I."/>
            <person name="Pati A."/>
            <person name="Goodwin L."/>
            <person name="Nordberg H.P."/>
            <person name="Cantor M.N."/>
            <person name="Hua S.X."/>
            <person name="Woyke T."/>
            <person name="Kerfeld C.A."/>
        </authorList>
    </citation>
    <scope>NUCLEOTIDE SEQUENCE [LARGE SCALE GENOMIC DNA]</scope>
    <source>
        <strain evidence="5">ATCC 27169 / PCC 6605</strain>
    </source>
</reference>
<dbReference type="GO" id="GO:0006508">
    <property type="term" value="P:proteolysis"/>
    <property type="evidence" value="ECO:0007669"/>
    <property type="project" value="UniProtKB-KW"/>
</dbReference>
<dbReference type="Gene3D" id="2.40.10.120">
    <property type="match status" value="1"/>
</dbReference>
<dbReference type="InterPro" id="IPR051201">
    <property type="entry name" value="Chloro_Bact_Ser_Proteases"/>
</dbReference>
<dbReference type="PRINTS" id="PR00834">
    <property type="entry name" value="PROTEASES2C"/>
</dbReference>
<dbReference type="eggNOG" id="COG0265">
    <property type="taxonomic scope" value="Bacteria"/>
</dbReference>
<keyword evidence="1 4" id="KW-0645">Protease</keyword>
<keyword evidence="2" id="KW-0378">Hydrolase</keyword>
<gene>
    <name evidence="4" type="ORF">Cha6605_3523</name>
</gene>
<evidence type="ECO:0000313" key="5">
    <source>
        <dbReference type="Proteomes" id="UP000010366"/>
    </source>
</evidence>
<dbReference type="InterPro" id="IPR001478">
    <property type="entry name" value="PDZ"/>
</dbReference>
<dbReference type="HOGENOM" id="CLU_020120_2_2_3"/>
<dbReference type="STRING" id="1173020.Cha6605_3523"/>
<organism evidence="4 5">
    <name type="scientific">Chamaesiphon minutus (strain ATCC 27169 / PCC 6605)</name>
    <dbReference type="NCBI Taxonomy" id="1173020"/>
    <lineage>
        <taxon>Bacteria</taxon>
        <taxon>Bacillati</taxon>
        <taxon>Cyanobacteriota</taxon>
        <taxon>Cyanophyceae</taxon>
        <taxon>Gomontiellales</taxon>
        <taxon>Chamaesiphonaceae</taxon>
        <taxon>Chamaesiphon</taxon>
    </lineage>
</organism>
<dbReference type="RefSeq" id="WP_015160639.1">
    <property type="nucleotide sequence ID" value="NC_019697.1"/>
</dbReference>
<evidence type="ECO:0000256" key="1">
    <source>
        <dbReference type="ARBA" id="ARBA00022670"/>
    </source>
</evidence>
<dbReference type="EMBL" id="CP003600">
    <property type="protein sequence ID" value="AFY94513.1"/>
    <property type="molecule type" value="Genomic_DNA"/>
</dbReference>
<dbReference type="PROSITE" id="PS50106">
    <property type="entry name" value="PDZ"/>
    <property type="match status" value="1"/>
</dbReference>
<dbReference type="KEGG" id="cmp:Cha6605_3523"/>
<dbReference type="PANTHER" id="PTHR43343">
    <property type="entry name" value="PEPTIDASE S12"/>
    <property type="match status" value="1"/>
</dbReference>
<evidence type="ECO:0000313" key="4">
    <source>
        <dbReference type="EMBL" id="AFY94513.1"/>
    </source>
</evidence>
<dbReference type="PANTHER" id="PTHR43343:SF3">
    <property type="entry name" value="PROTEASE DO-LIKE 8, CHLOROPLASTIC"/>
    <property type="match status" value="1"/>
</dbReference>
<evidence type="ECO:0000259" key="3">
    <source>
        <dbReference type="PROSITE" id="PS50106"/>
    </source>
</evidence>
<name>K9UIM5_CHAP6</name>
<dbReference type="InterPro" id="IPR001940">
    <property type="entry name" value="Peptidase_S1C"/>
</dbReference>
<dbReference type="Proteomes" id="UP000010366">
    <property type="component" value="Chromosome"/>
</dbReference>
<dbReference type="SMART" id="SM00228">
    <property type="entry name" value="PDZ"/>
    <property type="match status" value="1"/>
</dbReference>
<dbReference type="SUPFAM" id="SSF50156">
    <property type="entry name" value="PDZ domain-like"/>
    <property type="match status" value="1"/>
</dbReference>
<dbReference type="SUPFAM" id="SSF50494">
    <property type="entry name" value="Trypsin-like serine proteases"/>
    <property type="match status" value="1"/>
</dbReference>
<dbReference type="InterPro" id="IPR009003">
    <property type="entry name" value="Peptidase_S1_PA"/>
</dbReference>
<dbReference type="GO" id="GO:0004252">
    <property type="term" value="F:serine-type endopeptidase activity"/>
    <property type="evidence" value="ECO:0007669"/>
    <property type="project" value="InterPro"/>
</dbReference>